<keyword evidence="4" id="KW-1185">Reference proteome</keyword>
<dbReference type="EMBL" id="FOMZ01000009">
    <property type="protein sequence ID" value="SFE22264.1"/>
    <property type="molecule type" value="Genomic_DNA"/>
</dbReference>
<organism evidence="3 4">
    <name type="scientific">Actinopolyspora alba</name>
    <dbReference type="NCBI Taxonomy" id="673379"/>
    <lineage>
        <taxon>Bacteria</taxon>
        <taxon>Bacillati</taxon>
        <taxon>Actinomycetota</taxon>
        <taxon>Actinomycetes</taxon>
        <taxon>Actinopolysporales</taxon>
        <taxon>Actinopolysporaceae</taxon>
        <taxon>Actinopolyspora</taxon>
        <taxon>Actinopolyspora alba group</taxon>
    </lineage>
</organism>
<accession>A0A1I1YRP8</accession>
<feature type="compositionally biased region" description="Polar residues" evidence="1">
    <location>
        <begin position="82"/>
        <end position="93"/>
    </location>
</feature>
<feature type="region of interest" description="Disordered" evidence="1">
    <location>
        <begin position="75"/>
        <end position="108"/>
    </location>
</feature>
<gene>
    <name evidence="3" type="ORF">SAMN04487819_109206</name>
</gene>
<reference evidence="4" key="1">
    <citation type="submission" date="2016-10" db="EMBL/GenBank/DDBJ databases">
        <authorList>
            <person name="Varghese N."/>
            <person name="Submissions S."/>
        </authorList>
    </citation>
    <scope>NUCLEOTIDE SEQUENCE [LARGE SCALE GENOMIC DNA]</scope>
    <source>
        <strain evidence="4">DSM 45004</strain>
    </source>
</reference>
<evidence type="ECO:0000313" key="3">
    <source>
        <dbReference type="EMBL" id="SFE22264.1"/>
    </source>
</evidence>
<proteinExistence type="predicted"/>
<feature type="domain" description="HTH cro/C1-type" evidence="2">
    <location>
        <begin position="4"/>
        <end position="72"/>
    </location>
</feature>
<dbReference type="RefSeq" id="WP_092927967.1">
    <property type="nucleotide sequence ID" value="NZ_FOMZ01000009.1"/>
</dbReference>
<evidence type="ECO:0000256" key="1">
    <source>
        <dbReference type="SAM" id="MobiDB-lite"/>
    </source>
</evidence>
<dbReference type="Proteomes" id="UP000198716">
    <property type="component" value="Unassembled WGS sequence"/>
</dbReference>
<dbReference type="InterPro" id="IPR001387">
    <property type="entry name" value="Cro/C1-type_HTH"/>
</dbReference>
<evidence type="ECO:0000259" key="2">
    <source>
        <dbReference type="Pfam" id="PF13443"/>
    </source>
</evidence>
<dbReference type="Pfam" id="PF13443">
    <property type="entry name" value="HTH_26"/>
    <property type="match status" value="1"/>
</dbReference>
<evidence type="ECO:0000313" key="4">
    <source>
        <dbReference type="Proteomes" id="UP000198716"/>
    </source>
</evidence>
<dbReference type="GO" id="GO:0003677">
    <property type="term" value="F:DNA binding"/>
    <property type="evidence" value="ECO:0007669"/>
    <property type="project" value="UniProtKB-KW"/>
</dbReference>
<protein>
    <submittedName>
        <fullName evidence="3">DNA-binding transcriptional regulator, XRE family</fullName>
    </submittedName>
</protein>
<sequence>MRWNLRMVAAERGIWKSSELRRQLADAGLEISAGKMSGLWTGTPTTIRLEDLDVICAVLNCAPSDLLIREPDKVAARVPQESKVSTAESSTPPAVTPRLGNRRSTPPA</sequence>
<name>A0A1I1YRP8_9ACTN</name>
<keyword evidence="3" id="KW-0238">DNA-binding</keyword>
<dbReference type="AlphaFoldDB" id="A0A1I1YRP8"/>